<accession>A0A1X7N7R7</accession>
<gene>
    <name evidence="2" type="ORF">SAMN04488700_1477</name>
</gene>
<evidence type="ECO:0000256" key="1">
    <source>
        <dbReference type="SAM" id="Phobius"/>
    </source>
</evidence>
<proteinExistence type="predicted"/>
<reference evidence="2 3" key="1">
    <citation type="submission" date="2017-04" db="EMBL/GenBank/DDBJ databases">
        <authorList>
            <person name="Afonso C.L."/>
            <person name="Miller P.J."/>
            <person name="Scott M.A."/>
            <person name="Spackman E."/>
            <person name="Goraichik I."/>
            <person name="Dimitrov K.M."/>
            <person name="Suarez D.L."/>
            <person name="Swayne D.E."/>
        </authorList>
    </citation>
    <scope>NUCLEOTIDE SEQUENCE [LARGE SCALE GENOMIC DNA]</scope>
    <source>
        <strain evidence="2 3">LMG26642</strain>
    </source>
</reference>
<keyword evidence="1" id="KW-0472">Membrane</keyword>
<feature type="transmembrane region" description="Helical" evidence="1">
    <location>
        <begin position="58"/>
        <end position="75"/>
    </location>
</feature>
<keyword evidence="3" id="KW-1185">Reference proteome</keyword>
<protein>
    <submittedName>
        <fullName evidence="2">Uncharacterized protein</fullName>
    </submittedName>
</protein>
<organism evidence="2 3">
    <name type="scientific">Carnobacterium iners</name>
    <dbReference type="NCBI Taxonomy" id="1073423"/>
    <lineage>
        <taxon>Bacteria</taxon>
        <taxon>Bacillati</taxon>
        <taxon>Bacillota</taxon>
        <taxon>Bacilli</taxon>
        <taxon>Lactobacillales</taxon>
        <taxon>Carnobacteriaceae</taxon>
        <taxon>Carnobacterium</taxon>
    </lineage>
</organism>
<evidence type="ECO:0000313" key="3">
    <source>
        <dbReference type="Proteomes" id="UP000193435"/>
    </source>
</evidence>
<name>A0A1X7N7R7_9LACT</name>
<dbReference type="OrthoDB" id="339559at2"/>
<dbReference type="Proteomes" id="UP000193435">
    <property type="component" value="Unassembled WGS sequence"/>
</dbReference>
<dbReference type="AlphaFoldDB" id="A0A1X7N7R7"/>
<evidence type="ECO:0000313" key="2">
    <source>
        <dbReference type="EMBL" id="SMH33036.1"/>
    </source>
</evidence>
<dbReference type="EMBL" id="FXBJ01000002">
    <property type="protein sequence ID" value="SMH33036.1"/>
    <property type="molecule type" value="Genomic_DNA"/>
</dbReference>
<keyword evidence="1" id="KW-0812">Transmembrane</keyword>
<keyword evidence="1" id="KW-1133">Transmembrane helix</keyword>
<sequence>MEVKYEITEEDYIKFNIYHIQQSKAQKKTYYPMKYLLPAICGILIFYSGIFFLNQPALYWAIIALSFIVIYLMNFPRSYKKLLTKSIRSVLKEGDNSSLLGKKTLIIDNNGLKVFDNYTTEVTTRNGIKEITIYEDMILIYLSGFTAHIVPTRYLTIKEKKLFLKELEFSEKK</sequence>
<feature type="transmembrane region" description="Helical" evidence="1">
    <location>
        <begin position="35"/>
        <end position="52"/>
    </location>
</feature>
<dbReference type="RefSeq" id="WP_085559630.1">
    <property type="nucleotide sequence ID" value="NZ_FOAH01000004.1"/>
</dbReference>